<dbReference type="Proteomes" id="UP000199411">
    <property type="component" value="Unassembled WGS sequence"/>
</dbReference>
<accession>A0A1G6QB15</accession>
<keyword evidence="1" id="KW-1133">Transmembrane helix</keyword>
<protein>
    <submittedName>
        <fullName evidence="2">Uncharacterized protein</fullName>
    </submittedName>
</protein>
<dbReference type="OrthoDB" id="9903796at2"/>
<feature type="transmembrane region" description="Helical" evidence="1">
    <location>
        <begin position="6"/>
        <end position="26"/>
    </location>
</feature>
<evidence type="ECO:0000313" key="3">
    <source>
        <dbReference type="Proteomes" id="UP000199411"/>
    </source>
</evidence>
<gene>
    <name evidence="2" type="ORF">SAMN05660835_01543</name>
</gene>
<organism evidence="2 3">
    <name type="scientific">Desulfurella multipotens</name>
    <dbReference type="NCBI Taxonomy" id="79269"/>
    <lineage>
        <taxon>Bacteria</taxon>
        <taxon>Pseudomonadati</taxon>
        <taxon>Campylobacterota</taxon>
        <taxon>Desulfurellia</taxon>
        <taxon>Desulfurellales</taxon>
        <taxon>Desulfurellaceae</taxon>
        <taxon>Desulfurella</taxon>
    </lineage>
</organism>
<sequence length="169" mass="19099">MWVRGTEIVLGIISIILIMYISKSVFNIQASQKQKTQISSYAEDIHIIRLSDNSTQIVNASFAQYIGSTIFAKNASFFNKGKSEFQISASKLYIYQNNNASLIGNCTAKGKNFLVKTQKAYWDNANETLSSNINTRLESEKIDIKKSNGFAYNKNTNTLVVYKVDLWIK</sequence>
<evidence type="ECO:0000256" key="1">
    <source>
        <dbReference type="SAM" id="Phobius"/>
    </source>
</evidence>
<evidence type="ECO:0000313" key="2">
    <source>
        <dbReference type="EMBL" id="SDC89493.1"/>
    </source>
</evidence>
<proteinExistence type="predicted"/>
<keyword evidence="1" id="KW-0472">Membrane</keyword>
<name>A0A1G6QB15_9BACT</name>
<reference evidence="3" key="1">
    <citation type="submission" date="2016-10" db="EMBL/GenBank/DDBJ databases">
        <authorList>
            <person name="Varghese N."/>
            <person name="Submissions S."/>
        </authorList>
    </citation>
    <scope>NUCLEOTIDE SEQUENCE [LARGE SCALE GENOMIC DNA]</scope>
    <source>
        <strain evidence="3">DSM 8415</strain>
    </source>
</reference>
<keyword evidence="1" id="KW-0812">Transmembrane</keyword>
<keyword evidence="3" id="KW-1185">Reference proteome</keyword>
<dbReference type="AlphaFoldDB" id="A0A1G6QB15"/>
<dbReference type="EMBL" id="FMYU01000011">
    <property type="protein sequence ID" value="SDC89493.1"/>
    <property type="molecule type" value="Genomic_DNA"/>
</dbReference>
<dbReference type="RefSeq" id="WP_092129387.1">
    <property type="nucleotide sequence ID" value="NZ_FMYU01000011.1"/>
</dbReference>